<organism evidence="2 3">
    <name type="scientific">[Myrmecia] bisecta</name>
    <dbReference type="NCBI Taxonomy" id="41462"/>
    <lineage>
        <taxon>Eukaryota</taxon>
        <taxon>Viridiplantae</taxon>
        <taxon>Chlorophyta</taxon>
        <taxon>core chlorophytes</taxon>
        <taxon>Trebouxiophyceae</taxon>
        <taxon>Trebouxiales</taxon>
        <taxon>Trebouxiaceae</taxon>
        <taxon>Myrmecia</taxon>
    </lineage>
</organism>
<proteinExistence type="predicted"/>
<feature type="domain" description="Coenzyme Q-binding protein COQ10 START" evidence="1">
    <location>
        <begin position="74"/>
        <end position="202"/>
    </location>
</feature>
<dbReference type="EMBL" id="JALJOR010000007">
    <property type="protein sequence ID" value="KAK9814228.1"/>
    <property type="molecule type" value="Genomic_DNA"/>
</dbReference>
<dbReference type="PANTHER" id="PTHR33824">
    <property type="entry name" value="POLYKETIDE CYCLASE/DEHYDRASE AND LIPID TRANSPORT SUPERFAMILY PROTEIN"/>
    <property type="match status" value="1"/>
</dbReference>
<accession>A0AAW1PZX8</accession>
<protein>
    <recommendedName>
        <fullName evidence="1">Coenzyme Q-binding protein COQ10 START domain-containing protein</fullName>
    </recommendedName>
</protein>
<sequence>MLSLVTTSGTCATNAQSVRKGVQSAPNHRPCSGTGRAVLRSTAYVCGRRLHGSCSNGYRWHAAQWLENSAQTDVNVPLEEAWKLWEDRERIPQWMPWITSVKVQPDDPRLSKWTLSTEQFGRSWEFSWLARNLTPIKDQKIHWRSVEGSTGGLEVPNRGQIRFYRKSPQACTVKLTISYEVPDPLAPFGNALIPIVENILRTDMNRFAKYAADHVRQQQQAGR</sequence>
<dbReference type="PANTHER" id="PTHR33824:SF7">
    <property type="entry name" value="POLYKETIDE CYCLASE_DEHYDRASE AND LIPID TRANSPORT SUPERFAMILY PROTEIN"/>
    <property type="match status" value="1"/>
</dbReference>
<dbReference type="InterPro" id="IPR023393">
    <property type="entry name" value="START-like_dom_sf"/>
</dbReference>
<name>A0AAW1PZX8_9CHLO</name>
<dbReference type="InterPro" id="IPR047137">
    <property type="entry name" value="ORF3"/>
</dbReference>
<comment type="caution">
    <text evidence="2">The sequence shown here is derived from an EMBL/GenBank/DDBJ whole genome shotgun (WGS) entry which is preliminary data.</text>
</comment>
<dbReference type="CDD" id="cd07817">
    <property type="entry name" value="SRPBCC_8"/>
    <property type="match status" value="1"/>
</dbReference>
<dbReference type="SUPFAM" id="SSF55961">
    <property type="entry name" value="Bet v1-like"/>
    <property type="match status" value="1"/>
</dbReference>
<dbReference type="Gene3D" id="3.30.530.20">
    <property type="match status" value="1"/>
</dbReference>
<dbReference type="Pfam" id="PF03364">
    <property type="entry name" value="Polyketide_cyc"/>
    <property type="match status" value="1"/>
</dbReference>
<evidence type="ECO:0000313" key="2">
    <source>
        <dbReference type="EMBL" id="KAK9814228.1"/>
    </source>
</evidence>
<dbReference type="AlphaFoldDB" id="A0AAW1PZX8"/>
<evidence type="ECO:0000313" key="3">
    <source>
        <dbReference type="Proteomes" id="UP001489004"/>
    </source>
</evidence>
<dbReference type="InterPro" id="IPR005031">
    <property type="entry name" value="COQ10_START"/>
</dbReference>
<reference evidence="2 3" key="1">
    <citation type="journal article" date="2024" name="Nat. Commun.">
        <title>Phylogenomics reveals the evolutionary origins of lichenization in chlorophyte algae.</title>
        <authorList>
            <person name="Puginier C."/>
            <person name="Libourel C."/>
            <person name="Otte J."/>
            <person name="Skaloud P."/>
            <person name="Haon M."/>
            <person name="Grisel S."/>
            <person name="Petersen M."/>
            <person name="Berrin J.G."/>
            <person name="Delaux P.M."/>
            <person name="Dal Grande F."/>
            <person name="Keller J."/>
        </authorList>
    </citation>
    <scope>NUCLEOTIDE SEQUENCE [LARGE SCALE GENOMIC DNA]</scope>
    <source>
        <strain evidence="2 3">SAG 2043</strain>
    </source>
</reference>
<gene>
    <name evidence="2" type="ORF">WJX72_002582</name>
</gene>
<keyword evidence="3" id="KW-1185">Reference proteome</keyword>
<dbReference type="Proteomes" id="UP001489004">
    <property type="component" value="Unassembled WGS sequence"/>
</dbReference>
<evidence type="ECO:0000259" key="1">
    <source>
        <dbReference type="Pfam" id="PF03364"/>
    </source>
</evidence>